<dbReference type="InterPro" id="IPR014593">
    <property type="entry name" value="UCP034961_SH3_2"/>
</dbReference>
<gene>
    <name evidence="3" type="ORF">O3V59_19065</name>
</gene>
<dbReference type="Pfam" id="PF00018">
    <property type="entry name" value="SH3_1"/>
    <property type="match status" value="1"/>
</dbReference>
<dbReference type="RefSeq" id="WP_271140777.1">
    <property type="nucleotide sequence ID" value="NZ_JAPYYP010000032.1"/>
</dbReference>
<dbReference type="InterPro" id="IPR001452">
    <property type="entry name" value="SH3_domain"/>
</dbReference>
<organism evidence="3 4">
    <name type="scientific">Brevibacillus thermoruber</name>
    <dbReference type="NCBI Taxonomy" id="33942"/>
    <lineage>
        <taxon>Bacteria</taxon>
        <taxon>Bacillati</taxon>
        <taxon>Bacillota</taxon>
        <taxon>Bacilli</taxon>
        <taxon>Bacillales</taxon>
        <taxon>Paenibacillaceae</taxon>
        <taxon>Brevibacillus</taxon>
    </lineage>
</organism>
<feature type="domain" description="SH3" evidence="2">
    <location>
        <begin position="61"/>
        <end position="116"/>
    </location>
</feature>
<dbReference type="SMART" id="SM00326">
    <property type="entry name" value="SH3"/>
    <property type="match status" value="2"/>
</dbReference>
<comment type="caution">
    <text evidence="3">The sequence shown here is derived from an EMBL/GenBank/DDBJ whole genome shotgun (WGS) entry which is preliminary data.</text>
</comment>
<evidence type="ECO:0000259" key="2">
    <source>
        <dbReference type="PROSITE" id="PS50002"/>
    </source>
</evidence>
<dbReference type="SUPFAM" id="SSF50044">
    <property type="entry name" value="SH3-domain"/>
    <property type="match status" value="2"/>
</dbReference>
<evidence type="ECO:0000256" key="1">
    <source>
        <dbReference type="ARBA" id="ARBA00022443"/>
    </source>
</evidence>
<dbReference type="AlphaFoldDB" id="A0A9X3TUF1"/>
<dbReference type="InterPro" id="IPR036028">
    <property type="entry name" value="SH3-like_dom_sf"/>
</dbReference>
<protein>
    <submittedName>
        <fullName evidence="3">SH3 domain-containing protein</fullName>
    </submittedName>
</protein>
<reference evidence="3" key="1">
    <citation type="submission" date="2022-12" db="EMBL/GenBank/DDBJ databases">
        <title>Draft genome sequence of the thermophilic strain Brevibacillus thermoruber HT42, isolated from Los Humeros, Puebla, Mexico, with biotechnological potential.</title>
        <authorList>
            <person name="Lara Sanchez J."/>
            <person name="Solis Palacios R."/>
            <person name="Bustos Baena A.S."/>
            <person name="Ruz Baez A.E."/>
            <person name="Espinosa Luna G."/>
            <person name="Oliart Ros R.M."/>
        </authorList>
    </citation>
    <scope>NUCLEOTIDE SEQUENCE</scope>
    <source>
        <strain evidence="3">HT42</strain>
    </source>
</reference>
<dbReference type="EMBL" id="JAPYYP010000032">
    <property type="protein sequence ID" value="MDA5110455.1"/>
    <property type="molecule type" value="Genomic_DNA"/>
</dbReference>
<keyword evidence="4" id="KW-1185">Reference proteome</keyword>
<dbReference type="Gene3D" id="2.30.30.40">
    <property type="entry name" value="SH3 Domains"/>
    <property type="match status" value="2"/>
</dbReference>
<evidence type="ECO:0000313" key="3">
    <source>
        <dbReference type="EMBL" id="MDA5110455.1"/>
    </source>
</evidence>
<accession>A0A9X3TUF1</accession>
<sequence>MSNTLHGTVIKNHVTSYPTPIVCNVGEILQIIKEDEKWNGWVWCRNEIGIEGWVPKNYLHVNGNLGTVKHDYNSYELTVHTGEEVTITCEESGWFLCINSDNQVGWVPCECIQIRK</sequence>
<name>A0A9X3TUF1_9BACL</name>
<dbReference type="PIRSF" id="PIRSF034961">
    <property type="entry name" value="UCP034961_SH3_2"/>
    <property type="match status" value="1"/>
</dbReference>
<keyword evidence="1" id="KW-0728">SH3 domain</keyword>
<dbReference type="Proteomes" id="UP001151071">
    <property type="component" value="Unassembled WGS sequence"/>
</dbReference>
<evidence type="ECO:0000313" key="4">
    <source>
        <dbReference type="Proteomes" id="UP001151071"/>
    </source>
</evidence>
<dbReference type="Pfam" id="PF07653">
    <property type="entry name" value="SH3_2"/>
    <property type="match status" value="1"/>
</dbReference>
<dbReference type="PROSITE" id="PS50002">
    <property type="entry name" value="SH3"/>
    <property type="match status" value="1"/>
</dbReference>
<proteinExistence type="predicted"/>